<evidence type="ECO:0000313" key="3">
    <source>
        <dbReference type="Proteomes" id="UP001500822"/>
    </source>
</evidence>
<protein>
    <recommendedName>
        <fullName evidence="4">Mobilization protein</fullName>
    </recommendedName>
</protein>
<name>A0ABP8Z4T0_9ACTN</name>
<keyword evidence="1" id="KW-0472">Membrane</keyword>
<comment type="caution">
    <text evidence="2">The sequence shown here is derived from an EMBL/GenBank/DDBJ whole genome shotgun (WGS) entry which is preliminary data.</text>
</comment>
<proteinExistence type="predicted"/>
<keyword evidence="3" id="KW-1185">Reference proteome</keyword>
<organism evidence="2 3">
    <name type="scientific">Gordonia alkaliphila</name>
    <dbReference type="NCBI Taxonomy" id="1053547"/>
    <lineage>
        <taxon>Bacteria</taxon>
        <taxon>Bacillati</taxon>
        <taxon>Actinomycetota</taxon>
        <taxon>Actinomycetes</taxon>
        <taxon>Mycobacteriales</taxon>
        <taxon>Gordoniaceae</taxon>
        <taxon>Gordonia</taxon>
    </lineage>
</organism>
<dbReference type="EMBL" id="BAABIE010000005">
    <property type="protein sequence ID" value="GAA4746444.1"/>
    <property type="molecule type" value="Genomic_DNA"/>
</dbReference>
<evidence type="ECO:0000313" key="2">
    <source>
        <dbReference type="EMBL" id="GAA4746444.1"/>
    </source>
</evidence>
<sequence>MTALSNRAERFETRLSTEQHDRLTATVATTVTEVAESSLAGVRPVVRLDAAKVAKAVTSQVGEAVAAASAEHQLSVAASTEAAAQRLESATATADRLSRALTWQGVGRVAAAAVPVALVLLSLALLTVPLGQLLGIGPLSQWAWDSFTAAGAWWSRLLIAVATLGVVGAAGYGVFRAGQSLHRVYRGW</sequence>
<accession>A0ABP8Z4T0</accession>
<dbReference type="Proteomes" id="UP001500822">
    <property type="component" value="Unassembled WGS sequence"/>
</dbReference>
<reference evidence="3" key="1">
    <citation type="journal article" date="2019" name="Int. J. Syst. Evol. Microbiol.">
        <title>The Global Catalogue of Microorganisms (GCM) 10K type strain sequencing project: providing services to taxonomists for standard genome sequencing and annotation.</title>
        <authorList>
            <consortium name="The Broad Institute Genomics Platform"/>
            <consortium name="The Broad Institute Genome Sequencing Center for Infectious Disease"/>
            <person name="Wu L."/>
            <person name="Ma J."/>
        </authorList>
    </citation>
    <scope>NUCLEOTIDE SEQUENCE [LARGE SCALE GENOMIC DNA]</scope>
    <source>
        <strain evidence="3">JCM 18077</strain>
    </source>
</reference>
<evidence type="ECO:0008006" key="4">
    <source>
        <dbReference type="Google" id="ProtNLM"/>
    </source>
</evidence>
<feature type="transmembrane region" description="Helical" evidence="1">
    <location>
        <begin position="109"/>
        <end position="133"/>
    </location>
</feature>
<evidence type="ECO:0000256" key="1">
    <source>
        <dbReference type="SAM" id="Phobius"/>
    </source>
</evidence>
<gene>
    <name evidence="2" type="ORF">GCM10023217_15130</name>
</gene>
<feature type="transmembrane region" description="Helical" evidence="1">
    <location>
        <begin position="153"/>
        <end position="175"/>
    </location>
</feature>
<keyword evidence="1" id="KW-1133">Transmembrane helix</keyword>
<keyword evidence="1" id="KW-0812">Transmembrane</keyword>